<dbReference type="Proteomes" id="UP000199072">
    <property type="component" value="Unassembled WGS sequence"/>
</dbReference>
<dbReference type="PANTHER" id="PTHR36503">
    <property type="entry name" value="BLR2520 PROTEIN"/>
    <property type="match status" value="1"/>
</dbReference>
<gene>
    <name evidence="2" type="ORF">SAMN05216464_101165</name>
</gene>
<keyword evidence="3" id="KW-1185">Reference proteome</keyword>
<evidence type="ECO:0000313" key="3">
    <source>
        <dbReference type="Proteomes" id="UP000199072"/>
    </source>
</evidence>
<dbReference type="RefSeq" id="WP_091142626.1">
    <property type="nucleotide sequence ID" value="NZ_FNAI01000001.1"/>
</dbReference>
<dbReference type="Pfam" id="PF00903">
    <property type="entry name" value="Glyoxalase"/>
    <property type="match status" value="1"/>
</dbReference>
<dbReference type="InterPro" id="IPR029068">
    <property type="entry name" value="Glyas_Bleomycin-R_OHBP_Dase"/>
</dbReference>
<proteinExistence type="predicted"/>
<dbReference type="SUPFAM" id="SSF54593">
    <property type="entry name" value="Glyoxalase/Bleomycin resistance protein/Dihydroxybiphenyl dioxygenase"/>
    <property type="match status" value="1"/>
</dbReference>
<evidence type="ECO:0000259" key="1">
    <source>
        <dbReference type="PROSITE" id="PS51819"/>
    </source>
</evidence>
<evidence type="ECO:0000313" key="2">
    <source>
        <dbReference type="EMBL" id="SDD23698.1"/>
    </source>
</evidence>
<dbReference type="PROSITE" id="PS51819">
    <property type="entry name" value="VOC"/>
    <property type="match status" value="1"/>
</dbReference>
<dbReference type="PANTHER" id="PTHR36503:SF2">
    <property type="entry name" value="BLR2408 PROTEIN"/>
    <property type="match status" value="1"/>
</dbReference>
<dbReference type="EMBL" id="FNAI01000001">
    <property type="protein sequence ID" value="SDD23698.1"/>
    <property type="molecule type" value="Genomic_DNA"/>
</dbReference>
<dbReference type="AlphaFoldDB" id="A0A1G6T3S3"/>
<name>A0A1G6T3S3_9SPHI</name>
<reference evidence="2 3" key="1">
    <citation type="submission" date="2016-10" db="EMBL/GenBank/DDBJ databases">
        <authorList>
            <person name="de Groot N.N."/>
        </authorList>
    </citation>
    <scope>NUCLEOTIDE SEQUENCE [LARGE SCALE GENOMIC DNA]</scope>
    <source>
        <strain evidence="2 3">47C3B</strain>
    </source>
</reference>
<feature type="domain" description="VOC" evidence="1">
    <location>
        <begin position="4"/>
        <end position="130"/>
    </location>
</feature>
<dbReference type="InterPro" id="IPR004360">
    <property type="entry name" value="Glyas_Fos-R_dOase_dom"/>
</dbReference>
<dbReference type="InterPro" id="IPR037523">
    <property type="entry name" value="VOC_core"/>
</dbReference>
<sequence length="133" mass="15180">MNPKMIWSNLAVSDLERTTKFYTELGFKCNNTRSSNELTSFVVGENDFVMHFFLKDILKTNMKIEIADSQTANGVMFTLSAQSVDQVNKWEKEVEKAGGKIISKPEEFGNGYYGFVFADPDGHKFNVFYMEGF</sequence>
<organism evidence="2 3">
    <name type="scientific">Mucilaginibacter pineti</name>
    <dbReference type="NCBI Taxonomy" id="1391627"/>
    <lineage>
        <taxon>Bacteria</taxon>
        <taxon>Pseudomonadati</taxon>
        <taxon>Bacteroidota</taxon>
        <taxon>Sphingobacteriia</taxon>
        <taxon>Sphingobacteriales</taxon>
        <taxon>Sphingobacteriaceae</taxon>
        <taxon>Mucilaginibacter</taxon>
    </lineage>
</organism>
<accession>A0A1G6T3S3</accession>
<protein>
    <recommendedName>
        <fullName evidence="1">VOC domain-containing protein</fullName>
    </recommendedName>
</protein>
<dbReference type="Gene3D" id="3.10.180.10">
    <property type="entry name" value="2,3-Dihydroxybiphenyl 1,2-Dioxygenase, domain 1"/>
    <property type="match status" value="1"/>
</dbReference>
<dbReference type="OrthoDB" id="669651at2"/>
<dbReference type="STRING" id="1391627.SAMN05216464_101165"/>